<dbReference type="PROSITE" id="PS00101">
    <property type="entry name" value="HEXAPEP_TRANSFERASES"/>
    <property type="match status" value="1"/>
</dbReference>
<dbReference type="InterPro" id="IPR018357">
    <property type="entry name" value="Hexapep_transf_CS"/>
</dbReference>
<evidence type="ECO:0000256" key="2">
    <source>
        <dbReference type="ARBA" id="ARBA00022679"/>
    </source>
</evidence>
<name>A0A4Q7DX46_9LACO</name>
<dbReference type="PANTHER" id="PTHR23416:SF23">
    <property type="entry name" value="ACETYLTRANSFERASE C18B11.09C-RELATED"/>
    <property type="match status" value="1"/>
</dbReference>
<keyword evidence="2 4" id="KW-0808">Transferase</keyword>
<dbReference type="InterPro" id="IPR001451">
    <property type="entry name" value="Hexapep"/>
</dbReference>
<evidence type="ECO:0000313" key="4">
    <source>
        <dbReference type="EMBL" id="RZM17131.1"/>
    </source>
</evidence>
<comment type="caution">
    <text evidence="4">The sequence shown here is derived from an EMBL/GenBank/DDBJ whole genome shotgun (WGS) entry which is preliminary data.</text>
</comment>
<dbReference type="GO" id="GO:0008374">
    <property type="term" value="F:O-acyltransferase activity"/>
    <property type="evidence" value="ECO:0007669"/>
    <property type="project" value="TreeGrafter"/>
</dbReference>
<evidence type="ECO:0000256" key="1">
    <source>
        <dbReference type="ARBA" id="ARBA00007274"/>
    </source>
</evidence>
<dbReference type="AlphaFoldDB" id="A0A4Q7DX46"/>
<sequence>MDELEKMRSGDFYQLTAPEVEHYQEAGIIWNDEFRQGNNLDRPAQLLRLKMHLGALGDQASFGTSFSCLNGPNIYIGHHFLAAGGLTIEDAGEVHIGDYVTMGPNCLLTTIAHPRSTRQRRQRLAQAKRVEIGNDVCLGAGVTVLAGVKIGDNVVVEAGAVVAQDLPANGVFAGIPAGKSMIWPMIADKCQLVV</sequence>
<dbReference type="SUPFAM" id="SSF51161">
    <property type="entry name" value="Trimeric LpxA-like enzymes"/>
    <property type="match status" value="1"/>
</dbReference>
<dbReference type="PANTHER" id="PTHR23416">
    <property type="entry name" value="SIALIC ACID SYNTHASE-RELATED"/>
    <property type="match status" value="1"/>
</dbReference>
<evidence type="ECO:0000256" key="3">
    <source>
        <dbReference type="ARBA" id="ARBA00022737"/>
    </source>
</evidence>
<dbReference type="Gene3D" id="2.160.10.10">
    <property type="entry name" value="Hexapeptide repeat proteins"/>
    <property type="match status" value="1"/>
</dbReference>
<proteinExistence type="inferred from homology"/>
<evidence type="ECO:0000313" key="5">
    <source>
        <dbReference type="Proteomes" id="UP000292818"/>
    </source>
</evidence>
<gene>
    <name evidence="4" type="ORF">LDELB18P1_0419</name>
</gene>
<dbReference type="EMBL" id="SETJ01000017">
    <property type="protein sequence ID" value="RZM17131.1"/>
    <property type="molecule type" value="Genomic_DNA"/>
</dbReference>
<dbReference type="RefSeq" id="WP_003617086.1">
    <property type="nucleotide sequence ID" value="NZ_CABKPX010000001.1"/>
</dbReference>
<organism evidence="4 5">
    <name type="scientific">Lactobacillus delbrueckii</name>
    <dbReference type="NCBI Taxonomy" id="1584"/>
    <lineage>
        <taxon>Bacteria</taxon>
        <taxon>Bacillati</taxon>
        <taxon>Bacillota</taxon>
        <taxon>Bacilli</taxon>
        <taxon>Lactobacillales</taxon>
        <taxon>Lactobacillaceae</taxon>
        <taxon>Lactobacillus</taxon>
    </lineage>
</organism>
<dbReference type="InterPro" id="IPR051159">
    <property type="entry name" value="Hexapeptide_acetyltransf"/>
</dbReference>
<dbReference type="InterPro" id="IPR011004">
    <property type="entry name" value="Trimer_LpxA-like_sf"/>
</dbReference>
<keyword evidence="3" id="KW-0677">Repeat</keyword>
<reference evidence="4 5" key="1">
    <citation type="submission" date="2019-01" db="EMBL/GenBank/DDBJ databases">
        <title>Colonization of the human gut by bovine bacteria present in Parmesan cheese.</title>
        <authorList>
            <person name="Lugli G.A."/>
            <person name="Milani C."/>
        </authorList>
    </citation>
    <scope>NUCLEOTIDE SEQUENCE [LARGE SCALE GENOMIC DNA]</scope>
    <source>
        <strain evidence="4 5">LDELB18P1</strain>
    </source>
</reference>
<dbReference type="Pfam" id="PF00132">
    <property type="entry name" value="Hexapep"/>
    <property type="match status" value="1"/>
</dbReference>
<protein>
    <submittedName>
        <fullName evidence="4">Maltose O-acetyltransferase</fullName>
    </submittedName>
</protein>
<dbReference type="Proteomes" id="UP000292818">
    <property type="component" value="Unassembled WGS sequence"/>
</dbReference>
<accession>A0A4Q7DX46</accession>
<comment type="similarity">
    <text evidence="1">Belongs to the transferase hexapeptide repeat family.</text>
</comment>